<accession>A0A6A6UHM3</accession>
<dbReference type="Proteomes" id="UP000799302">
    <property type="component" value="Unassembled WGS sequence"/>
</dbReference>
<evidence type="ECO:0000256" key="5">
    <source>
        <dbReference type="ARBA" id="ARBA00022664"/>
    </source>
</evidence>
<evidence type="ECO:0000313" key="14">
    <source>
        <dbReference type="EMBL" id="KAF2671682.1"/>
    </source>
</evidence>
<name>A0A6A6UHM3_9PEZI</name>
<dbReference type="GO" id="GO:0051731">
    <property type="term" value="F:polynucleotide 5'-hydroxyl-kinase activity"/>
    <property type="evidence" value="ECO:0007669"/>
    <property type="project" value="InterPro"/>
</dbReference>
<dbReference type="InterPro" id="IPR028606">
    <property type="entry name" value="Clp1"/>
</dbReference>
<evidence type="ECO:0000256" key="7">
    <source>
        <dbReference type="ARBA" id="ARBA00022840"/>
    </source>
</evidence>
<dbReference type="GO" id="GO:0005524">
    <property type="term" value="F:ATP binding"/>
    <property type="evidence" value="ECO:0007669"/>
    <property type="project" value="UniProtKB-UniRule"/>
</dbReference>
<feature type="binding site" evidence="9">
    <location>
        <begin position="142"/>
        <end position="147"/>
    </location>
    <ligand>
        <name>ATP</name>
        <dbReference type="ChEBI" id="CHEBI:30616"/>
    </ligand>
</feature>
<comment type="similarity">
    <text evidence="9">Belongs to the Clp1 family. Clp1 subfamily.</text>
</comment>
<feature type="domain" description="Clp1 N-terminal" evidence="12">
    <location>
        <begin position="38"/>
        <end position="124"/>
    </location>
</feature>
<evidence type="ECO:0000259" key="11">
    <source>
        <dbReference type="Pfam" id="PF06807"/>
    </source>
</evidence>
<dbReference type="GO" id="GO:0031124">
    <property type="term" value="P:mRNA 3'-end processing"/>
    <property type="evidence" value="ECO:0007669"/>
    <property type="project" value="UniProtKB-UniRule"/>
</dbReference>
<evidence type="ECO:0000259" key="12">
    <source>
        <dbReference type="Pfam" id="PF16573"/>
    </source>
</evidence>
<evidence type="ECO:0000256" key="3">
    <source>
        <dbReference type="ARBA" id="ARBA00018706"/>
    </source>
</evidence>
<dbReference type="Pfam" id="PF16575">
    <property type="entry name" value="CLP1_P"/>
    <property type="match status" value="1"/>
</dbReference>
<dbReference type="GO" id="GO:0005849">
    <property type="term" value="C:mRNA cleavage factor complex"/>
    <property type="evidence" value="ECO:0007669"/>
    <property type="project" value="UniProtKB-UniRule"/>
</dbReference>
<evidence type="ECO:0000256" key="1">
    <source>
        <dbReference type="ARBA" id="ARBA00003798"/>
    </source>
</evidence>
<evidence type="ECO:0000259" key="13">
    <source>
        <dbReference type="Pfam" id="PF16575"/>
    </source>
</evidence>
<feature type="binding site" evidence="9">
    <location>
        <position position="80"/>
    </location>
    <ligand>
        <name>ATP</name>
        <dbReference type="ChEBI" id="CHEBI:30616"/>
    </ligand>
</feature>
<dbReference type="Pfam" id="PF06807">
    <property type="entry name" value="Clp1"/>
    <property type="match status" value="1"/>
</dbReference>
<dbReference type="EMBL" id="MU004232">
    <property type="protein sequence ID" value="KAF2671682.1"/>
    <property type="molecule type" value="Genomic_DNA"/>
</dbReference>
<keyword evidence="6 9" id="KW-0547">Nucleotide-binding</keyword>
<comment type="subcellular location">
    <subcellularLocation>
        <location evidence="2 9">Nucleus</location>
    </subcellularLocation>
</comment>
<evidence type="ECO:0000256" key="8">
    <source>
        <dbReference type="ARBA" id="ARBA00023242"/>
    </source>
</evidence>
<proteinExistence type="inferred from homology"/>
<dbReference type="InterPro" id="IPR038239">
    <property type="entry name" value="Clp1_N_sf"/>
</dbReference>
<gene>
    <name evidence="9" type="primary">CLP1</name>
    <name evidence="14" type="ORF">BT63DRAFT_452186</name>
</gene>
<dbReference type="Gene3D" id="3.40.50.300">
    <property type="entry name" value="P-loop containing nucleotide triphosphate hydrolases"/>
    <property type="match status" value="1"/>
</dbReference>
<keyword evidence="15" id="KW-1185">Reference proteome</keyword>
<evidence type="ECO:0000256" key="6">
    <source>
        <dbReference type="ARBA" id="ARBA00022741"/>
    </source>
</evidence>
<evidence type="ECO:0000256" key="2">
    <source>
        <dbReference type="ARBA" id="ARBA00004123"/>
    </source>
</evidence>
<protein>
    <recommendedName>
        <fullName evidence="4">Polynucleotide 5'-hydroxyl-kinase GRC3</fullName>
    </recommendedName>
    <alternativeName>
        <fullName evidence="3">Polynucleotide 5'-hydroxyl-kinase grc3</fullName>
    </alternativeName>
</protein>
<organism evidence="14 15">
    <name type="scientific">Microthyrium microscopicum</name>
    <dbReference type="NCBI Taxonomy" id="703497"/>
    <lineage>
        <taxon>Eukaryota</taxon>
        <taxon>Fungi</taxon>
        <taxon>Dikarya</taxon>
        <taxon>Ascomycota</taxon>
        <taxon>Pezizomycotina</taxon>
        <taxon>Dothideomycetes</taxon>
        <taxon>Dothideomycetes incertae sedis</taxon>
        <taxon>Microthyriales</taxon>
        <taxon>Microthyriaceae</taxon>
        <taxon>Microthyrium</taxon>
    </lineage>
</organism>
<dbReference type="Gene3D" id="2.40.30.330">
    <property type="entry name" value="Pre-mRNA cleavage complex subunit Clp1, C-terminal domain"/>
    <property type="match status" value="1"/>
</dbReference>
<evidence type="ECO:0000313" key="15">
    <source>
        <dbReference type="Proteomes" id="UP000799302"/>
    </source>
</evidence>
<dbReference type="InterPro" id="IPR038238">
    <property type="entry name" value="Clp1_C_sf"/>
</dbReference>
<dbReference type="InterPro" id="IPR032324">
    <property type="entry name" value="Clp1_N"/>
</dbReference>
<feature type="binding site" evidence="9">
    <location>
        <position position="41"/>
    </location>
    <ligand>
        <name>ATP</name>
        <dbReference type="ChEBI" id="CHEBI:30616"/>
    </ligand>
</feature>
<dbReference type="OrthoDB" id="258143at2759"/>
<dbReference type="AlphaFoldDB" id="A0A6A6UHM3"/>
<dbReference type="InterPro" id="IPR027417">
    <property type="entry name" value="P-loop_NTPase"/>
</dbReference>
<feature type="compositionally biased region" description="Gly residues" evidence="10">
    <location>
        <begin position="1"/>
        <end position="11"/>
    </location>
</feature>
<evidence type="ECO:0000256" key="9">
    <source>
        <dbReference type="HAMAP-Rule" id="MF_03035"/>
    </source>
</evidence>
<feature type="compositionally biased region" description="Acidic residues" evidence="10">
    <location>
        <begin position="376"/>
        <end position="389"/>
    </location>
</feature>
<evidence type="ECO:0000256" key="4">
    <source>
        <dbReference type="ARBA" id="ARBA00019824"/>
    </source>
</evidence>
<feature type="region of interest" description="Disordered" evidence="10">
    <location>
        <begin position="1"/>
        <end position="39"/>
    </location>
</feature>
<comment type="function">
    <text evidence="1">Polynucleotide 5'-kinase involved in rRNA processing.</text>
</comment>
<dbReference type="GO" id="GO:0006388">
    <property type="term" value="P:tRNA splicing, via endonucleolytic cleavage and ligation"/>
    <property type="evidence" value="ECO:0007669"/>
    <property type="project" value="TreeGrafter"/>
</dbReference>
<dbReference type="InterPro" id="IPR045116">
    <property type="entry name" value="Clp1/Grc3"/>
</dbReference>
<dbReference type="InterPro" id="IPR010655">
    <property type="entry name" value="Clp1_C"/>
</dbReference>
<feature type="region of interest" description="Disordered" evidence="10">
    <location>
        <begin position="370"/>
        <end position="390"/>
    </location>
</feature>
<comment type="subunit">
    <text evidence="9">Component of a pre-mRNA cleavage factor complex. Interacts directly with PCF11.</text>
</comment>
<dbReference type="Gene3D" id="2.60.120.1030">
    <property type="entry name" value="Clp1, DNA binding domain"/>
    <property type="match status" value="1"/>
</dbReference>
<feature type="domain" description="Clp1 C-terminal" evidence="11">
    <location>
        <begin position="347"/>
        <end position="469"/>
    </location>
</feature>
<dbReference type="PANTHER" id="PTHR12755:SF6">
    <property type="entry name" value="POLYRIBONUCLEOTIDE 5'-HYDROXYL-KINASE CLP1"/>
    <property type="match status" value="1"/>
</dbReference>
<dbReference type="Pfam" id="PF16573">
    <property type="entry name" value="CLP1_N"/>
    <property type="match status" value="1"/>
</dbReference>
<dbReference type="HAMAP" id="MF_03035">
    <property type="entry name" value="Clp1"/>
    <property type="match status" value="1"/>
</dbReference>
<feature type="domain" description="Clp1 P-loop" evidence="13">
    <location>
        <begin position="139"/>
        <end position="340"/>
    </location>
</feature>
<keyword evidence="7 9" id="KW-0067">ATP-binding</keyword>
<sequence length="476" mass="50931">MSIPGLSGGPPGLSEFDPGQGEDASPVELSVRTHSSGPETEYRFEASFTSPVSIKLLSGSAELFGTELAPQVAYTFAGTKAAIFTWDGAALEVTGSPQSAHGTGDTSMNQAANIHFALEDLRVAAEQRHGQGPRVMVVGPENSGKTSLVKILAGYSLKMGRQPVVVNLDPSQGLLSMPGALTATTMATVVDMEEGWGSSPISGPSAVPVKMPLVFHYGCQKAGGSLGLYEQLTRRLGWAVGTRLDEDRDAGSSGCLIDTPGSLAGDHALIKRVASVFSVDIVLAIGPEALYNDIKAQFPDNVPEEKPVHVLQLDKSSGCVDRTDAYMKQFRQNQIRQYFFGHPGMSLSPFTQFVGFNEITIFRINEDQQPSTTDLISDDSEDDDEDDYEPAPVSTAKLERITPSLMLQNIVLAVTHANPTDNTDNILASSVLWYIYVAEVDESKSRLKIISPISGRLPMKALVFGGWPEGVPDLAA</sequence>
<dbReference type="InterPro" id="IPR032319">
    <property type="entry name" value="CLP1_P"/>
</dbReference>
<comment type="function">
    <text evidence="9">Required for endonucleolytic cleavage during polyadenylation-dependent pre-mRNA 3'-end formation.</text>
</comment>
<keyword evidence="8 9" id="KW-0539">Nucleus</keyword>
<dbReference type="FunFam" id="2.60.120.1030:FF:000001">
    <property type="entry name" value="Protein CLP1 homolog 5"/>
    <property type="match status" value="1"/>
</dbReference>
<dbReference type="SUPFAM" id="SSF52540">
    <property type="entry name" value="P-loop containing nucleoside triphosphate hydrolases"/>
    <property type="match status" value="1"/>
</dbReference>
<reference evidence="14" key="1">
    <citation type="journal article" date="2020" name="Stud. Mycol.">
        <title>101 Dothideomycetes genomes: a test case for predicting lifestyles and emergence of pathogens.</title>
        <authorList>
            <person name="Haridas S."/>
            <person name="Albert R."/>
            <person name="Binder M."/>
            <person name="Bloem J."/>
            <person name="Labutti K."/>
            <person name="Salamov A."/>
            <person name="Andreopoulos B."/>
            <person name="Baker S."/>
            <person name="Barry K."/>
            <person name="Bills G."/>
            <person name="Bluhm B."/>
            <person name="Cannon C."/>
            <person name="Castanera R."/>
            <person name="Culley D."/>
            <person name="Daum C."/>
            <person name="Ezra D."/>
            <person name="Gonzalez J."/>
            <person name="Henrissat B."/>
            <person name="Kuo A."/>
            <person name="Liang C."/>
            <person name="Lipzen A."/>
            <person name="Lutzoni F."/>
            <person name="Magnuson J."/>
            <person name="Mondo S."/>
            <person name="Nolan M."/>
            <person name="Ohm R."/>
            <person name="Pangilinan J."/>
            <person name="Park H.-J."/>
            <person name="Ramirez L."/>
            <person name="Alfaro M."/>
            <person name="Sun H."/>
            <person name="Tritt A."/>
            <person name="Yoshinaga Y."/>
            <person name="Zwiers L.-H."/>
            <person name="Turgeon B."/>
            <person name="Goodwin S."/>
            <person name="Spatafora J."/>
            <person name="Crous P."/>
            <person name="Grigoriev I."/>
        </authorList>
    </citation>
    <scope>NUCLEOTIDE SEQUENCE</scope>
    <source>
        <strain evidence="14">CBS 115976</strain>
    </source>
</reference>
<evidence type="ECO:0000256" key="10">
    <source>
        <dbReference type="SAM" id="MobiDB-lite"/>
    </source>
</evidence>
<dbReference type="PANTHER" id="PTHR12755">
    <property type="entry name" value="CLEAVAGE/POLYADENYLATION FACTOR IA SUBUNIT CLP1P"/>
    <property type="match status" value="1"/>
</dbReference>
<keyword evidence="5 9" id="KW-0507">mRNA processing</keyword>